<proteinExistence type="predicted"/>
<evidence type="ECO:0000313" key="2">
    <source>
        <dbReference type="EMBL" id="KAJ7714762.1"/>
    </source>
</evidence>
<organism evidence="2 3">
    <name type="scientific">Mycena maculata</name>
    <dbReference type="NCBI Taxonomy" id="230809"/>
    <lineage>
        <taxon>Eukaryota</taxon>
        <taxon>Fungi</taxon>
        <taxon>Dikarya</taxon>
        <taxon>Basidiomycota</taxon>
        <taxon>Agaricomycotina</taxon>
        <taxon>Agaricomycetes</taxon>
        <taxon>Agaricomycetidae</taxon>
        <taxon>Agaricales</taxon>
        <taxon>Marasmiineae</taxon>
        <taxon>Mycenaceae</taxon>
        <taxon>Mycena</taxon>
    </lineage>
</organism>
<feature type="region of interest" description="Disordered" evidence="1">
    <location>
        <begin position="1"/>
        <end position="29"/>
    </location>
</feature>
<name>A0AAD7H825_9AGAR</name>
<evidence type="ECO:0000256" key="1">
    <source>
        <dbReference type="SAM" id="MobiDB-lite"/>
    </source>
</evidence>
<sequence>MSHTSTAADGETRGRGDRCGTSGSEETGCCAGFQARRGTRTGKSDTVASPPGALLRTRTQHNLVAVRVTSSLRDFDITPVWAWRGVAVPGIGSGEGDHGGRGVWTRGMRWGAGRWNASAAGARARKERWYRRVPDPGELIKRPRFRGRASCLLLATWIPPTGEAREGRGEGWEGRRVEGQCGWDRNTGVLLRVEARDRSSIHKVCPGTGNSTRPRAARRRRIRAMLTHFRTLPSAPRRAHLPAPGRGRGCTPDLAAATRRGGQSRLSEHHRHHCLPFRSHRHRAHHAPNRRLRV</sequence>
<dbReference type="EMBL" id="JARJLG010000363">
    <property type="protein sequence ID" value="KAJ7714762.1"/>
    <property type="molecule type" value="Genomic_DNA"/>
</dbReference>
<comment type="caution">
    <text evidence="2">The sequence shown here is derived from an EMBL/GenBank/DDBJ whole genome shotgun (WGS) entry which is preliminary data.</text>
</comment>
<protein>
    <submittedName>
        <fullName evidence="2">Uncharacterized protein</fullName>
    </submittedName>
</protein>
<keyword evidence="3" id="KW-1185">Reference proteome</keyword>
<dbReference type="Proteomes" id="UP001215280">
    <property type="component" value="Unassembled WGS sequence"/>
</dbReference>
<gene>
    <name evidence="2" type="ORF">DFH07DRAFT_374028</name>
</gene>
<evidence type="ECO:0000313" key="3">
    <source>
        <dbReference type="Proteomes" id="UP001215280"/>
    </source>
</evidence>
<accession>A0AAD7H825</accession>
<reference evidence="2" key="1">
    <citation type="submission" date="2023-03" db="EMBL/GenBank/DDBJ databases">
        <title>Massive genome expansion in bonnet fungi (Mycena s.s.) driven by repeated elements and novel gene families across ecological guilds.</title>
        <authorList>
            <consortium name="Lawrence Berkeley National Laboratory"/>
            <person name="Harder C.B."/>
            <person name="Miyauchi S."/>
            <person name="Viragh M."/>
            <person name="Kuo A."/>
            <person name="Thoen E."/>
            <person name="Andreopoulos B."/>
            <person name="Lu D."/>
            <person name="Skrede I."/>
            <person name="Drula E."/>
            <person name="Henrissat B."/>
            <person name="Morin E."/>
            <person name="Kohler A."/>
            <person name="Barry K."/>
            <person name="LaButti K."/>
            <person name="Morin E."/>
            <person name="Salamov A."/>
            <person name="Lipzen A."/>
            <person name="Mereny Z."/>
            <person name="Hegedus B."/>
            <person name="Baldrian P."/>
            <person name="Stursova M."/>
            <person name="Weitz H."/>
            <person name="Taylor A."/>
            <person name="Grigoriev I.V."/>
            <person name="Nagy L.G."/>
            <person name="Martin F."/>
            <person name="Kauserud H."/>
        </authorList>
    </citation>
    <scope>NUCLEOTIDE SEQUENCE</scope>
    <source>
        <strain evidence="2">CBHHK188m</strain>
    </source>
</reference>
<dbReference type="AlphaFoldDB" id="A0AAD7H825"/>